<evidence type="ECO:0000313" key="5">
    <source>
        <dbReference type="Proteomes" id="UP000219259"/>
    </source>
</evidence>
<dbReference type="GO" id="GO:0015031">
    <property type="term" value="P:protein transport"/>
    <property type="evidence" value="ECO:0007669"/>
    <property type="project" value="InterPro"/>
</dbReference>
<dbReference type="GO" id="GO:0051083">
    <property type="term" value="P:'de novo' cotranslational protein folding"/>
    <property type="evidence" value="ECO:0007669"/>
    <property type="project" value="TreeGrafter"/>
</dbReference>
<dbReference type="Proteomes" id="UP000219259">
    <property type="component" value="Unassembled WGS sequence"/>
</dbReference>
<dbReference type="EC" id="5.2.1.8" evidence="3"/>
<evidence type="ECO:0000313" key="2">
    <source>
        <dbReference type="EMBL" id="PDP42764.1"/>
    </source>
</evidence>
<dbReference type="PANTHER" id="PTHR30560">
    <property type="entry name" value="TRIGGER FACTOR CHAPERONE AND PEPTIDYL-PROLYL CIS/TRANS ISOMERASE"/>
    <property type="match status" value="1"/>
</dbReference>
<dbReference type="GO" id="GO:0003755">
    <property type="term" value="F:peptidyl-prolyl cis-trans isomerase activity"/>
    <property type="evidence" value="ECO:0007669"/>
    <property type="project" value="UniProtKB-EC"/>
</dbReference>
<dbReference type="RefSeq" id="WP_014224856.1">
    <property type="nucleotide sequence ID" value="NZ_CAJPTF010000056.1"/>
</dbReference>
<sequence>MNVSLKSNDSVSGVVTVAIEKKDYEAQVDKNLRQYRRKADMPGFRKGMVPLGLIKKMYGKYVLAEEINRIASESLFNYIRENNIAILGQPVPCTDHPTVDFDTQENFEFRFDVALAPVLDIKLTKRDKLTRYEVDVDDALIDKQIDSYRRSFGSYDNVEDIEENDLVKGTVVEMEGDEQLPGGIWVEEAMLMPQYIKDEEERNKFLGAKLNDKVVFNPNKAYEGAEAEIASFLNVKKEEVASITRDFRFEIKEITRHKPSDLNRELYDKIFGEGAVKTEAEFRDRVKESLEEQFRPQSDYTFFADVRALMLKKTADISFADDILKRWLLKSDEKNTPEMVEKDYPHVVEDLKAHLAKEQLVRTHDLKVEDADVESLAKQVARTQFAQYGMLSVPDDVLENYAKDMMKKEETVKNLVDRVIDGKLAEWLKEHVKVETKTISLDEFEKVLAEKRK</sequence>
<dbReference type="InterPro" id="IPR008881">
    <property type="entry name" value="Trigger_fac_ribosome-bd_bac"/>
</dbReference>
<dbReference type="AlphaFoldDB" id="A0A1D3ULR6"/>
<dbReference type="EMBL" id="NSLJ01000038">
    <property type="protein sequence ID" value="PDP42764.1"/>
    <property type="molecule type" value="Genomic_DNA"/>
</dbReference>
<dbReference type="Proteomes" id="UP000182057">
    <property type="component" value="Unassembled WGS sequence"/>
</dbReference>
<dbReference type="InterPro" id="IPR027304">
    <property type="entry name" value="Trigger_fact/SurA_dom_sf"/>
</dbReference>
<dbReference type="GO" id="GO:0043335">
    <property type="term" value="P:protein unfolding"/>
    <property type="evidence" value="ECO:0007669"/>
    <property type="project" value="TreeGrafter"/>
</dbReference>
<dbReference type="Pfam" id="PF05697">
    <property type="entry name" value="Trigger_N"/>
    <property type="match status" value="1"/>
</dbReference>
<dbReference type="PIRSF" id="PIRSF003095">
    <property type="entry name" value="Trigger_factor"/>
    <property type="match status" value="1"/>
</dbReference>
<proteinExistence type="predicted"/>
<reference evidence="3 4" key="1">
    <citation type="submission" date="2016-09" db="EMBL/GenBank/DDBJ databases">
        <authorList>
            <person name="Capua I."/>
            <person name="De Benedictis P."/>
            <person name="Joannis T."/>
            <person name="Lombin L.H."/>
            <person name="Cattoli G."/>
        </authorList>
    </citation>
    <scope>NUCLEOTIDE SEQUENCE [LARGE SCALE GENOMIC DNA]</scope>
    <source>
        <strain evidence="3 4">UB20</strain>
    </source>
</reference>
<accession>A0A1D3ULR6</accession>
<dbReference type="Gene3D" id="3.30.70.1050">
    <property type="entry name" value="Trigger factor ribosome-binding domain"/>
    <property type="match status" value="1"/>
</dbReference>
<organism evidence="3 4">
    <name type="scientific">Tannerella forsythia</name>
    <name type="common">Bacteroides forsythus</name>
    <dbReference type="NCBI Taxonomy" id="28112"/>
    <lineage>
        <taxon>Bacteria</taxon>
        <taxon>Pseudomonadati</taxon>
        <taxon>Bacteroidota</taxon>
        <taxon>Bacteroidia</taxon>
        <taxon>Bacteroidales</taxon>
        <taxon>Tannerellaceae</taxon>
        <taxon>Tannerella</taxon>
    </lineage>
</organism>
<feature type="domain" description="Trigger factor ribosome-binding bacterial" evidence="1">
    <location>
        <begin position="1"/>
        <end position="147"/>
    </location>
</feature>
<protein>
    <submittedName>
        <fullName evidence="3">Trigger factor</fullName>
        <ecNumber evidence="3">5.2.1.8</ecNumber>
    </submittedName>
</protein>
<dbReference type="PANTHER" id="PTHR30560:SF3">
    <property type="entry name" value="TRIGGER FACTOR-LIKE PROTEIN TIG, CHLOROPLASTIC"/>
    <property type="match status" value="1"/>
</dbReference>
<dbReference type="InterPro" id="IPR037041">
    <property type="entry name" value="Trigger_fac_C_sf"/>
</dbReference>
<gene>
    <name evidence="3" type="primary">tig</name>
    <name evidence="2" type="ORF">CLI86_11690</name>
    <name evidence="3" type="ORF">TFUB20_01278</name>
</gene>
<dbReference type="SUPFAM" id="SSF102735">
    <property type="entry name" value="Trigger factor ribosome-binding domain"/>
    <property type="match status" value="1"/>
</dbReference>
<evidence type="ECO:0000313" key="4">
    <source>
        <dbReference type="Proteomes" id="UP000182057"/>
    </source>
</evidence>
<dbReference type="GO" id="GO:0044183">
    <property type="term" value="F:protein folding chaperone"/>
    <property type="evidence" value="ECO:0007669"/>
    <property type="project" value="TreeGrafter"/>
</dbReference>
<keyword evidence="3" id="KW-0413">Isomerase</keyword>
<dbReference type="OMA" id="PMGMVKK"/>
<dbReference type="InterPro" id="IPR005215">
    <property type="entry name" value="Trig_fac"/>
</dbReference>
<evidence type="ECO:0000313" key="3">
    <source>
        <dbReference type="EMBL" id="SCQ21136.1"/>
    </source>
</evidence>
<dbReference type="Gene3D" id="1.10.3120.10">
    <property type="entry name" value="Trigger factor, C-terminal domain"/>
    <property type="match status" value="1"/>
</dbReference>
<dbReference type="GeneID" id="34758688"/>
<dbReference type="NCBIfam" id="TIGR00115">
    <property type="entry name" value="tig"/>
    <property type="match status" value="1"/>
</dbReference>
<name>A0A1D3ULR6_TANFO</name>
<evidence type="ECO:0000259" key="1">
    <source>
        <dbReference type="Pfam" id="PF05697"/>
    </source>
</evidence>
<dbReference type="GO" id="GO:0043022">
    <property type="term" value="F:ribosome binding"/>
    <property type="evidence" value="ECO:0007669"/>
    <property type="project" value="TreeGrafter"/>
</dbReference>
<dbReference type="OrthoDB" id="9767721at2"/>
<dbReference type="SUPFAM" id="SSF109998">
    <property type="entry name" value="Triger factor/SurA peptide-binding domain-like"/>
    <property type="match status" value="1"/>
</dbReference>
<dbReference type="InterPro" id="IPR036611">
    <property type="entry name" value="Trigger_fac_ribosome-bd_sf"/>
</dbReference>
<dbReference type="EMBL" id="FMMM01000048">
    <property type="protein sequence ID" value="SCQ21136.1"/>
    <property type="molecule type" value="Genomic_DNA"/>
</dbReference>
<reference evidence="2 5" key="2">
    <citation type="submission" date="2017-09" db="EMBL/GenBank/DDBJ databases">
        <title>Phase variable restriction modification systems are present in the genome sequences of periodontal pathogens Prevotella intermedia, Tannerella forsythia and Porphyromonas gingivalis.</title>
        <authorList>
            <person name="Haigh R.D."/>
            <person name="Crawford L."/>
            <person name="Ralph J."/>
            <person name="Wanford J."/>
            <person name="Vartoukian S.R."/>
            <person name="Hijazib K."/>
            <person name="Wade W."/>
            <person name="Oggioni M.R."/>
        </authorList>
    </citation>
    <scope>NUCLEOTIDE SEQUENCE [LARGE SCALE GENOMIC DNA]</scope>
    <source>
        <strain evidence="2 5">WW11663</strain>
    </source>
</reference>